<reference evidence="2 3" key="1">
    <citation type="submission" date="2014-11" db="EMBL/GenBank/DDBJ databases">
        <title>Tamlana sedimentorum sp. nov., isolated from shallow sand sediments of the Sea of Japan.</title>
        <authorList>
            <person name="Romanenko L.A."/>
        </authorList>
    </citation>
    <scope>NUCLEOTIDE SEQUENCE [LARGE SCALE GENOMIC DNA]</scope>
    <source>
        <strain evidence="2 3">JCM 19808</strain>
    </source>
</reference>
<dbReference type="PROSITE" id="PS51257">
    <property type="entry name" value="PROKAR_LIPOPROTEIN"/>
    <property type="match status" value="1"/>
</dbReference>
<dbReference type="RefSeq" id="WP_044631638.1">
    <property type="nucleotide sequence ID" value="NZ_JTDW01000002.1"/>
</dbReference>
<sequence>MSRIFIFTCLFFSFFACNTEEIDTEETPIGSSKSGVVATTSDYELMGSFTLSSIENTNNLLLTLNENYVASTELPGLYVYLTNDANSVTNALSLGPVEVFSGAHNYIIENVNLTDYTYLLYWCEPFSVKVGGGDIE</sequence>
<evidence type="ECO:0000259" key="1">
    <source>
        <dbReference type="PROSITE" id="PS51549"/>
    </source>
</evidence>
<dbReference type="Proteomes" id="UP000032578">
    <property type="component" value="Unassembled WGS sequence"/>
</dbReference>
<dbReference type="EMBL" id="JTDW01000002">
    <property type="protein sequence ID" value="KJD36825.1"/>
    <property type="molecule type" value="Genomic_DNA"/>
</dbReference>
<organism evidence="2 3">
    <name type="scientific">Neotamlana sedimentorum</name>
    <dbReference type="NCBI Taxonomy" id="1435349"/>
    <lineage>
        <taxon>Bacteria</taxon>
        <taxon>Pseudomonadati</taxon>
        <taxon>Bacteroidota</taxon>
        <taxon>Flavobacteriia</taxon>
        <taxon>Flavobacteriales</taxon>
        <taxon>Flavobacteriaceae</taxon>
        <taxon>Neotamlana</taxon>
    </lineage>
</organism>
<evidence type="ECO:0000313" key="3">
    <source>
        <dbReference type="Proteomes" id="UP000032578"/>
    </source>
</evidence>
<comment type="caution">
    <text evidence="2">The sequence shown here is derived from an EMBL/GenBank/DDBJ whole genome shotgun (WGS) entry which is preliminary data.</text>
</comment>
<dbReference type="STRING" id="1435349.PW52_04115"/>
<dbReference type="InterPro" id="IPR019545">
    <property type="entry name" value="DM13_domain"/>
</dbReference>
<dbReference type="AlphaFoldDB" id="A0A0D7WCD6"/>
<name>A0A0D7WCD6_9FLAO</name>
<accession>A0A0D7WCD6</accession>
<dbReference type="OrthoDB" id="155521at2"/>
<gene>
    <name evidence="2" type="ORF">PW52_04115</name>
</gene>
<protein>
    <recommendedName>
        <fullName evidence="1">DM13 domain-containing protein</fullName>
    </recommendedName>
</protein>
<keyword evidence="3" id="KW-1185">Reference proteome</keyword>
<proteinExistence type="predicted"/>
<feature type="domain" description="DM13" evidence="1">
    <location>
        <begin position="30"/>
        <end position="136"/>
    </location>
</feature>
<dbReference type="PATRIC" id="fig|1435349.4.peg.1529"/>
<evidence type="ECO:0000313" key="2">
    <source>
        <dbReference type="EMBL" id="KJD36825.1"/>
    </source>
</evidence>
<dbReference type="Pfam" id="PF10517">
    <property type="entry name" value="DM13"/>
    <property type="match status" value="1"/>
</dbReference>
<dbReference type="PROSITE" id="PS51549">
    <property type="entry name" value="DM13"/>
    <property type="match status" value="1"/>
</dbReference>